<organism evidence="3 4">
    <name type="scientific">Colocasia esculenta</name>
    <name type="common">Wild taro</name>
    <name type="synonym">Arum esculentum</name>
    <dbReference type="NCBI Taxonomy" id="4460"/>
    <lineage>
        <taxon>Eukaryota</taxon>
        <taxon>Viridiplantae</taxon>
        <taxon>Streptophyta</taxon>
        <taxon>Embryophyta</taxon>
        <taxon>Tracheophyta</taxon>
        <taxon>Spermatophyta</taxon>
        <taxon>Magnoliopsida</taxon>
        <taxon>Liliopsida</taxon>
        <taxon>Araceae</taxon>
        <taxon>Aroideae</taxon>
        <taxon>Colocasieae</taxon>
        <taxon>Colocasia</taxon>
    </lineage>
</organism>
<proteinExistence type="predicted"/>
<reference evidence="3" key="1">
    <citation type="submission" date="2017-07" db="EMBL/GenBank/DDBJ databases">
        <title>Taro Niue Genome Assembly and Annotation.</title>
        <authorList>
            <person name="Atibalentja N."/>
            <person name="Keating K."/>
            <person name="Fields C.J."/>
        </authorList>
    </citation>
    <scope>NUCLEOTIDE SEQUENCE</scope>
    <source>
        <strain evidence="3">Niue_2</strain>
        <tissue evidence="3">Leaf</tissue>
    </source>
</reference>
<feature type="compositionally biased region" description="Basic residues" evidence="1">
    <location>
        <begin position="432"/>
        <end position="441"/>
    </location>
</feature>
<name>A0A843TGW5_COLES</name>
<evidence type="ECO:0000313" key="4">
    <source>
        <dbReference type="Proteomes" id="UP000652761"/>
    </source>
</evidence>
<protein>
    <submittedName>
        <fullName evidence="3">Uncharacterized protein</fullName>
    </submittedName>
</protein>
<evidence type="ECO:0000256" key="2">
    <source>
        <dbReference type="SAM" id="Phobius"/>
    </source>
</evidence>
<keyword evidence="2" id="KW-0812">Transmembrane</keyword>
<accession>A0A843TGW5</accession>
<feature type="region of interest" description="Disordered" evidence="1">
    <location>
        <begin position="370"/>
        <end position="441"/>
    </location>
</feature>
<gene>
    <name evidence="3" type="ORF">Taro_000205</name>
</gene>
<feature type="compositionally biased region" description="Polar residues" evidence="1">
    <location>
        <begin position="136"/>
        <end position="166"/>
    </location>
</feature>
<keyword evidence="4" id="KW-1185">Reference proteome</keyword>
<feature type="compositionally biased region" description="Acidic residues" evidence="1">
    <location>
        <begin position="371"/>
        <end position="380"/>
    </location>
</feature>
<feature type="region of interest" description="Disordered" evidence="1">
    <location>
        <begin position="1"/>
        <end position="92"/>
    </location>
</feature>
<keyword evidence="2" id="KW-1133">Transmembrane helix</keyword>
<evidence type="ECO:0000313" key="3">
    <source>
        <dbReference type="EMBL" id="MQL67929.1"/>
    </source>
</evidence>
<feature type="transmembrane region" description="Helical" evidence="2">
    <location>
        <begin position="258"/>
        <end position="277"/>
    </location>
</feature>
<dbReference type="EMBL" id="NMUH01000004">
    <property type="protein sequence ID" value="MQL67929.1"/>
    <property type="molecule type" value="Genomic_DNA"/>
</dbReference>
<feature type="compositionally biased region" description="Basic and acidic residues" evidence="1">
    <location>
        <begin position="405"/>
        <end position="419"/>
    </location>
</feature>
<dbReference type="AlphaFoldDB" id="A0A843TGW5"/>
<comment type="caution">
    <text evidence="3">The sequence shown here is derived from an EMBL/GenBank/DDBJ whole genome shotgun (WGS) entry which is preliminary data.</text>
</comment>
<dbReference type="Proteomes" id="UP000652761">
    <property type="component" value="Unassembled WGS sequence"/>
</dbReference>
<keyword evidence="2" id="KW-0472">Membrane</keyword>
<sequence>MEKYLEEKKASQKRPTAPFQQQDRKMAAYQSPQHPVAASSRQSVGRWRESASSVGAASIRSETSLDFSRESSDQHQLQQRQRHQRQLHGDQEGLEPKLECVYRFFHGNVGTPTTGVDTGFQTLRQNDEEKVKCVDTASSGVDTRPSSQRTHVDTSDPSQRTNSASFGQCVDTLPGGVDTLRLKPKIVNSSGHMAAWVFHARRSQEYSGRREEERERGICNQRSRAAPPREEEGEEEEELEIAAVLIQKKIQPSLYLRFEYFVLYFGAVVLWCLSYGAQVLVNLLNSQVVFGVGRCAYLLGFFELLNSKRIESSCSSLYCTCASGSSVVRRWTCNKSRHMKVDCSEGKKEKHKTHKKEFHKKKNKAMVATWSDDESSDCNEESSSSEGNEISFMAGSSEEQYSMQEESKSILEEGSKSGKEASASRGAEQHRQGKKKEKKEK</sequence>
<feature type="compositionally biased region" description="Basic and acidic residues" evidence="1">
    <location>
        <begin position="208"/>
        <end position="217"/>
    </location>
</feature>
<feature type="compositionally biased region" description="Polar residues" evidence="1">
    <location>
        <begin position="50"/>
        <end position="66"/>
    </location>
</feature>
<feature type="region of interest" description="Disordered" evidence="1">
    <location>
        <begin position="208"/>
        <end position="234"/>
    </location>
</feature>
<feature type="region of interest" description="Disordered" evidence="1">
    <location>
        <begin position="128"/>
        <end position="167"/>
    </location>
</feature>
<feature type="compositionally biased region" description="Low complexity" evidence="1">
    <location>
        <begin position="381"/>
        <end position="404"/>
    </location>
</feature>
<evidence type="ECO:0000256" key="1">
    <source>
        <dbReference type="SAM" id="MobiDB-lite"/>
    </source>
</evidence>
<feature type="compositionally biased region" description="Basic and acidic residues" evidence="1">
    <location>
        <begin position="1"/>
        <end position="10"/>
    </location>
</feature>